<comment type="caution">
    <text evidence="1">The sequence shown here is derived from an EMBL/GenBank/DDBJ whole genome shotgun (WGS) entry which is preliminary data.</text>
</comment>
<reference evidence="1" key="1">
    <citation type="submission" date="2024-03" db="EMBL/GenBank/DDBJ databases">
        <title>WGS assembly of Saponaria officinalis var. Norfolk2.</title>
        <authorList>
            <person name="Jenkins J."/>
            <person name="Shu S."/>
            <person name="Grimwood J."/>
            <person name="Barry K."/>
            <person name="Goodstein D."/>
            <person name="Schmutz J."/>
            <person name="Leebens-Mack J."/>
            <person name="Osbourn A."/>
        </authorList>
    </citation>
    <scope>NUCLEOTIDE SEQUENCE [LARGE SCALE GENOMIC DNA]</scope>
    <source>
        <strain evidence="1">JIC</strain>
    </source>
</reference>
<evidence type="ECO:0000313" key="2">
    <source>
        <dbReference type="Proteomes" id="UP001443914"/>
    </source>
</evidence>
<keyword evidence="2" id="KW-1185">Reference proteome</keyword>
<gene>
    <name evidence="1" type="ORF">RND81_02G230000</name>
</gene>
<accession>A0AAW1MX81</accession>
<protein>
    <submittedName>
        <fullName evidence="1">Uncharacterized protein</fullName>
    </submittedName>
</protein>
<dbReference type="AlphaFoldDB" id="A0AAW1MX81"/>
<sequence length="132" mass="15089">MSNIIIKNTLESWLEREYNGVTIYPQVRNQNLLSGTSCVHHSFCHTIGTLHKMKYPDNDDSIDIRWLIRIFPPPTTAQKLIEALKNSSKGNLKASNSESFPFKVIGSTNYNILPSCADKEKKYRHNTIPPEK</sequence>
<name>A0AAW1MX81_SAPOF</name>
<dbReference type="Proteomes" id="UP001443914">
    <property type="component" value="Unassembled WGS sequence"/>
</dbReference>
<evidence type="ECO:0000313" key="1">
    <source>
        <dbReference type="EMBL" id="KAK9750927.1"/>
    </source>
</evidence>
<organism evidence="1 2">
    <name type="scientific">Saponaria officinalis</name>
    <name type="common">Common soapwort</name>
    <name type="synonym">Lychnis saponaria</name>
    <dbReference type="NCBI Taxonomy" id="3572"/>
    <lineage>
        <taxon>Eukaryota</taxon>
        <taxon>Viridiplantae</taxon>
        <taxon>Streptophyta</taxon>
        <taxon>Embryophyta</taxon>
        <taxon>Tracheophyta</taxon>
        <taxon>Spermatophyta</taxon>
        <taxon>Magnoliopsida</taxon>
        <taxon>eudicotyledons</taxon>
        <taxon>Gunneridae</taxon>
        <taxon>Pentapetalae</taxon>
        <taxon>Caryophyllales</taxon>
        <taxon>Caryophyllaceae</taxon>
        <taxon>Caryophylleae</taxon>
        <taxon>Saponaria</taxon>
    </lineage>
</organism>
<proteinExistence type="predicted"/>
<dbReference type="EMBL" id="JBDFQZ010000002">
    <property type="protein sequence ID" value="KAK9750927.1"/>
    <property type="molecule type" value="Genomic_DNA"/>
</dbReference>